<evidence type="ECO:0000259" key="2">
    <source>
        <dbReference type="Pfam" id="PF12697"/>
    </source>
</evidence>
<dbReference type="PANTHER" id="PTHR43798">
    <property type="entry name" value="MONOACYLGLYCEROL LIPASE"/>
    <property type="match status" value="1"/>
</dbReference>
<dbReference type="InterPro" id="IPR050266">
    <property type="entry name" value="AB_hydrolase_sf"/>
</dbReference>
<dbReference type="EMBL" id="CP003479">
    <property type="protein sequence ID" value="AFI04218.1"/>
    <property type="molecule type" value="Genomic_DNA"/>
</dbReference>
<evidence type="ECO:0000313" key="4">
    <source>
        <dbReference type="Proteomes" id="UP000005010"/>
    </source>
</evidence>
<organism evidence="3 4">
    <name type="scientific">Helicobacter cetorum (strain ATCC BAA-429 / MIT 00-7128)</name>
    <dbReference type="NCBI Taxonomy" id="182217"/>
    <lineage>
        <taxon>Bacteria</taxon>
        <taxon>Pseudomonadati</taxon>
        <taxon>Campylobacterota</taxon>
        <taxon>Epsilonproteobacteria</taxon>
        <taxon>Campylobacterales</taxon>
        <taxon>Helicobacteraceae</taxon>
        <taxon>Helicobacter</taxon>
    </lineage>
</organism>
<evidence type="ECO:0000313" key="3">
    <source>
        <dbReference type="EMBL" id="AFI04218.1"/>
    </source>
</evidence>
<dbReference type="InterPro" id="IPR029058">
    <property type="entry name" value="AB_hydrolase_fold"/>
</dbReference>
<protein>
    <recommendedName>
        <fullName evidence="2">AB hydrolase-1 domain-containing protein</fullName>
    </recommendedName>
</protein>
<proteinExistence type="predicted"/>
<dbReference type="HOGENOM" id="CLU_020336_13_2_7"/>
<name>I0EMP9_HELC0</name>
<dbReference type="STRING" id="182217.HCW_04755"/>
<evidence type="ECO:0000256" key="1">
    <source>
        <dbReference type="ARBA" id="ARBA00022801"/>
    </source>
</evidence>
<dbReference type="AlphaFoldDB" id="I0EMP9"/>
<dbReference type="KEGG" id="hce:HCW_04755"/>
<keyword evidence="1" id="KW-0378">Hydrolase</keyword>
<feature type="domain" description="AB hydrolase-1" evidence="2">
    <location>
        <begin position="29"/>
        <end position="223"/>
    </location>
</feature>
<dbReference type="Proteomes" id="UP000005010">
    <property type="component" value="Chromosome"/>
</dbReference>
<dbReference type="GO" id="GO:0016787">
    <property type="term" value="F:hydrolase activity"/>
    <property type="evidence" value="ECO:0007669"/>
    <property type="project" value="UniProtKB-KW"/>
</dbReference>
<sequence>MAKRTIRYLDNDFDIAYTLIDNKSALNAVFLHGWGSSRDIMQRAFQKSFSKYNHLYIDLPGFNQSPNTEKILETKDYANIIDLFLESLNYKAHLAFGHSFGGKVALLCKNERLVLLSSAGILEPKPLKVRLKIALAKVFKKLGLNLSFLKSKDAQGLNKAMYETFKKVVCEDFTPYFKACQKEVWLFWGKDDKATPLSSAKRMHALIKDSKLVVLEGEHFFFLNQAKKIEHLMEKECKSLIG</sequence>
<accession>I0EMP9</accession>
<dbReference type="InterPro" id="IPR000073">
    <property type="entry name" value="AB_hydrolase_1"/>
</dbReference>
<dbReference type="PATRIC" id="fig|182217.3.peg.1013"/>
<dbReference type="PANTHER" id="PTHR43798:SF31">
    <property type="entry name" value="AB HYDROLASE SUPERFAMILY PROTEIN YCLE"/>
    <property type="match status" value="1"/>
</dbReference>
<dbReference type="SUPFAM" id="SSF53474">
    <property type="entry name" value="alpha/beta-Hydrolases"/>
    <property type="match status" value="1"/>
</dbReference>
<keyword evidence="4" id="KW-1185">Reference proteome</keyword>
<dbReference type="eggNOG" id="COG0596">
    <property type="taxonomic scope" value="Bacteria"/>
</dbReference>
<reference evidence="4" key="1">
    <citation type="submission" date="2012-04" db="EMBL/GenBank/DDBJ databases">
        <title>Complete genome sequence of Helicobacter cetorum strain MIT 00-7128.</title>
        <authorList>
            <person name="Kersulyte D."/>
            <person name="Berg D.E."/>
        </authorList>
    </citation>
    <scope>NUCLEOTIDE SEQUENCE [LARGE SCALE GENOMIC DNA]</scope>
    <source>
        <strain evidence="4">MIT 00-7128</strain>
    </source>
</reference>
<dbReference type="RefSeq" id="WP_014661088.1">
    <property type="nucleotide sequence ID" value="NC_017737.1"/>
</dbReference>
<dbReference type="Pfam" id="PF12697">
    <property type="entry name" value="Abhydrolase_6"/>
    <property type="match status" value="1"/>
</dbReference>
<gene>
    <name evidence="3" type="ordered locus">HCW_04755</name>
</gene>
<dbReference type="GO" id="GO:0016020">
    <property type="term" value="C:membrane"/>
    <property type="evidence" value="ECO:0007669"/>
    <property type="project" value="TreeGrafter"/>
</dbReference>
<dbReference type="Gene3D" id="3.40.50.1820">
    <property type="entry name" value="alpha/beta hydrolase"/>
    <property type="match status" value="1"/>
</dbReference>